<dbReference type="PANTHER" id="PTHR15073">
    <property type="entry name" value="MICROTUBULE-ASSOCIATED PROTEIN"/>
    <property type="match status" value="1"/>
</dbReference>
<name>A0A0V0QZ24_PSEPJ</name>
<evidence type="ECO:0000256" key="1">
    <source>
        <dbReference type="ARBA" id="ARBA00023054"/>
    </source>
</evidence>
<gene>
    <name evidence="4" type="ORF">PPERSA_11059</name>
</gene>
<feature type="region of interest" description="Disordered" evidence="3">
    <location>
        <begin position="61"/>
        <end position="95"/>
    </location>
</feature>
<dbReference type="InterPro" id="IPR051483">
    <property type="entry name" value="MAP7_domain-containing"/>
</dbReference>
<feature type="compositionally biased region" description="Polar residues" evidence="3">
    <location>
        <begin position="302"/>
        <end position="312"/>
    </location>
</feature>
<evidence type="ECO:0000313" key="4">
    <source>
        <dbReference type="EMBL" id="KRX07510.1"/>
    </source>
</evidence>
<dbReference type="PANTHER" id="PTHR15073:SF1">
    <property type="entry name" value="RETICULOCYTE-BINDING PROTEIN HOMOLOG 2A"/>
    <property type="match status" value="1"/>
</dbReference>
<reference evidence="4 5" key="1">
    <citation type="journal article" date="2015" name="Sci. Rep.">
        <title>Genome of the facultative scuticociliatosis pathogen Pseudocohnilembus persalinus provides insight into its virulence through horizontal gene transfer.</title>
        <authorList>
            <person name="Xiong J."/>
            <person name="Wang G."/>
            <person name="Cheng J."/>
            <person name="Tian M."/>
            <person name="Pan X."/>
            <person name="Warren A."/>
            <person name="Jiang C."/>
            <person name="Yuan D."/>
            <person name="Miao W."/>
        </authorList>
    </citation>
    <scope>NUCLEOTIDE SEQUENCE [LARGE SCALE GENOMIC DNA]</scope>
    <source>
        <strain evidence="4">36N120E</strain>
    </source>
</reference>
<accession>A0A0V0QZ24</accession>
<evidence type="ECO:0000256" key="2">
    <source>
        <dbReference type="SAM" id="Coils"/>
    </source>
</evidence>
<keyword evidence="1 2" id="KW-0175">Coiled coil</keyword>
<keyword evidence="5" id="KW-1185">Reference proteome</keyword>
<feature type="coiled-coil region" evidence="2">
    <location>
        <begin position="625"/>
        <end position="661"/>
    </location>
</feature>
<evidence type="ECO:0000313" key="5">
    <source>
        <dbReference type="Proteomes" id="UP000054937"/>
    </source>
</evidence>
<dbReference type="InParanoid" id="A0A0V0QZ24"/>
<dbReference type="AlphaFoldDB" id="A0A0V0QZ24"/>
<feature type="region of interest" description="Disordered" evidence="3">
    <location>
        <begin position="287"/>
        <end position="312"/>
    </location>
</feature>
<sequence length="709" mass="83254">MDQESSTDTYFNKLRNLNVGLGSAITEKNRAKQYFVEAFTLLKNFNNTYNYKQLSQIFTSKFDPDPDNPNPTQNNLNNINNNNNNNINNNQNSNNVNYNYTNQNVNLNINQSDNYISQNQNNEKQINAPNFPNFRNKNNNNNNCKKNNFQQQEMSPQLKNLLNDKVALQNFAYFNMEVNLLIRNISVYYEHYKNTSDMLKGLVFISAFIIHMDKNFTPHFAKFLPILAFFYAAFDCEETNYKTLALIAQILDFQAKNSAKNNENAFFQPNRYSNQFYQNSNNNYNSQKVDFASPADSEDSHSNSTQDCLPSPKNNAKSLFFSQKNNNNNPNYRNSGHDNFEWMNKKSFVQKIFQIDVEEQENDKKKAEILKMLGVILPYFARNSEKIREFRQLNQFKVFLLQNIRFAFDLQQQKVVGELVYALCKIVDQSKFNEKEILKFRTIETLIQLIESQQSHLLLFGAFKLLKVFWRSSIRRLAMIKQQLPQKLLSIYSTQPRLILTFIEEIFNSEQQILLKEFPGLFNALLSIVYKTQSKPQYKEENQQILRFLVKIMTKEQFDQVLQRLGQGLFSQLLKQYEQIPCDVRIQQTILTILYSISQKFSPLQILSINPQDPTILQNLLAMILSQLQSHLQKYLNQTQNQEQQEQNQKQQLLQQQSQNQNQDQDLNQNLNLKQEFVLQKIPSENNNLKSLHCKQEFAQVKLEECDAV</sequence>
<proteinExistence type="predicted"/>
<evidence type="ECO:0000256" key="3">
    <source>
        <dbReference type="SAM" id="MobiDB-lite"/>
    </source>
</evidence>
<dbReference type="Proteomes" id="UP000054937">
    <property type="component" value="Unassembled WGS sequence"/>
</dbReference>
<comment type="caution">
    <text evidence="4">The sequence shown here is derived from an EMBL/GenBank/DDBJ whole genome shotgun (WGS) entry which is preliminary data.</text>
</comment>
<protein>
    <submittedName>
        <fullName evidence="4">Uncharacterized protein</fullName>
    </submittedName>
</protein>
<dbReference type="EMBL" id="LDAU01000082">
    <property type="protein sequence ID" value="KRX07510.1"/>
    <property type="molecule type" value="Genomic_DNA"/>
</dbReference>
<feature type="compositionally biased region" description="Low complexity" evidence="3">
    <location>
        <begin position="70"/>
        <end position="95"/>
    </location>
</feature>
<organism evidence="4 5">
    <name type="scientific">Pseudocohnilembus persalinus</name>
    <name type="common">Ciliate</name>
    <dbReference type="NCBI Taxonomy" id="266149"/>
    <lineage>
        <taxon>Eukaryota</taxon>
        <taxon>Sar</taxon>
        <taxon>Alveolata</taxon>
        <taxon>Ciliophora</taxon>
        <taxon>Intramacronucleata</taxon>
        <taxon>Oligohymenophorea</taxon>
        <taxon>Scuticociliatia</taxon>
        <taxon>Philasterida</taxon>
        <taxon>Pseudocohnilembidae</taxon>
        <taxon>Pseudocohnilembus</taxon>
    </lineage>
</organism>